<evidence type="ECO:0000259" key="6">
    <source>
        <dbReference type="Pfam" id="PF03109"/>
    </source>
</evidence>
<dbReference type="VEuPathDB" id="PlasmoDB:Pf7G8_080015200"/>
<evidence type="ECO:0000256" key="3">
    <source>
        <dbReference type="ARBA" id="ARBA00022741"/>
    </source>
</evidence>
<dbReference type="InterPro" id="IPR034646">
    <property type="entry name" value="ADCK3_dom"/>
</dbReference>
<dbReference type="CDD" id="cd13970">
    <property type="entry name" value="ABC1_ADCK3"/>
    <property type="match status" value="1"/>
</dbReference>
<evidence type="ECO:0000313" key="8">
    <source>
        <dbReference type="Proteomes" id="UP000030688"/>
    </source>
</evidence>
<feature type="region of interest" description="Disordered" evidence="5">
    <location>
        <begin position="366"/>
        <end position="386"/>
    </location>
</feature>
<accession>W7FE70</accession>
<dbReference type="AlphaFoldDB" id="W7FE70"/>
<dbReference type="GO" id="GO:0016301">
    <property type="term" value="F:kinase activity"/>
    <property type="evidence" value="ECO:0007669"/>
    <property type="project" value="UniProtKB-KW"/>
</dbReference>
<dbReference type="InterPro" id="IPR051409">
    <property type="entry name" value="Atypical_kinase_ADCK"/>
</dbReference>
<protein>
    <submittedName>
        <fullName evidence="7">Atypical/ABC1/ABC1-A protein kinase</fullName>
    </submittedName>
</protein>
<sequence>MRVPFVIKKKKLHLFLLSNKKRYYMSHREIEKFKNNGKENNKHHLNIEKKNIGHLNREGCVSVHTTTPFEIFKWSNILNTKNEKVINDIINRQNQQEKVEKKGEKKKKKKNLTLLDINKIIHHYRLIINVNENDIFIEKEIQNVFYNIINDLSYYFDKCDTISMVLKNIIKNESLFFYLIYNNMKYIHALPFKIFWKYQNVEEFYKNKNINEYENDENEYIFKSVDLGHIDYLLKDEDALNNTSNNNETKITDVEHVTHNKEEKLKGEEGNTYPHFYDKKTIWNYNKYDFIEKNVKHIMDIPNKYNMTTLSYKHINHNKKRNISLKTKHMNGNIFKTWELFKREKKYFMSTLASSNNVYDKMERKHFNEEKNNNQKEEENRDKKINHKNNIIYNGTNQNNHNNNNNNNNNNTMYHDNNVTNNINVETKDHVITDENELCNNIKMVEENDFMYDIKMLDKKIINLNESEKNNFRTSKVPVSPLSRASVFGKVFFDIAKNSSIEYIKNKIINKNVNKYSNNNNNNNNRMNDEVNSDNNYSSIIMNEKNAEILANGLSKMRGVVLKLGQMISLQDEYLSPILIKALKIVHNSADIMPKNQLIQVLKKEIGEDYEKKFDYFNYEPFASASIGQVHDAIINKKKKVAVKIQYPGVYESIDSDIKNLLFINQYTNLILKNLYIENLCNVIQKELKCECDYINEAKYYALFKNIFKNSKYFYVPSIYPEYITKHVLVTSYVNGITLDEVSKKLPQPIRDSIGQRILYLCLHELFVFKVMNTDPNLGNFLYDIEKDKLCLIDFGATRSYKNEFVDQYLRLVKASIEEDQSKIYHYSFMLNFFNGQENQEMKTSHIKSVILVGEPFKTDIYDFGHRDIAKQIYNLLPKIIYNRLVPPRSEIYTLHRKLSGCYLICMKLKAKVRAAQIFNSIYQNYRFTIDDTYVNRNVDKQ</sequence>
<evidence type="ECO:0000256" key="4">
    <source>
        <dbReference type="ARBA" id="ARBA00022840"/>
    </source>
</evidence>
<dbReference type="EMBL" id="KE123609">
    <property type="protein sequence ID" value="EUR72868.1"/>
    <property type="molecule type" value="Genomic_DNA"/>
</dbReference>
<dbReference type="PANTHER" id="PTHR43851">
    <property type="match status" value="1"/>
</dbReference>
<feature type="compositionally biased region" description="Basic and acidic residues" evidence="5">
    <location>
        <begin position="366"/>
        <end position="383"/>
    </location>
</feature>
<organism evidence="7 8">
    <name type="scientific">Plasmodium falciparum (isolate 7G8)</name>
    <dbReference type="NCBI Taxonomy" id="57266"/>
    <lineage>
        <taxon>Eukaryota</taxon>
        <taxon>Sar</taxon>
        <taxon>Alveolata</taxon>
        <taxon>Apicomplexa</taxon>
        <taxon>Aconoidasida</taxon>
        <taxon>Haemosporida</taxon>
        <taxon>Plasmodiidae</taxon>
        <taxon>Plasmodium</taxon>
        <taxon>Plasmodium (Laverania)</taxon>
    </lineage>
</organism>
<name>W7FE70_PLAF8</name>
<dbReference type="InterPro" id="IPR004147">
    <property type="entry name" value="ABC1_dom"/>
</dbReference>
<proteinExistence type="inferred from homology"/>
<reference evidence="7 8" key="2">
    <citation type="submission" date="2013-02" db="EMBL/GenBank/DDBJ databases">
        <title>The Genome Sequence of Plasmodium falciparum 7G8.</title>
        <authorList>
            <consortium name="The Broad Institute Genome Sequencing Platform"/>
            <consortium name="The Broad Institute Genome Sequencing Center for Infectious Disease"/>
            <person name="Neafsey D."/>
            <person name="Cheeseman I."/>
            <person name="Volkman S."/>
            <person name="Adams J."/>
            <person name="Walker B."/>
            <person name="Young S.K."/>
            <person name="Zeng Q."/>
            <person name="Gargeya S."/>
            <person name="Fitzgerald M."/>
            <person name="Haas B."/>
            <person name="Abouelleil A."/>
            <person name="Alvarado L."/>
            <person name="Arachchi H.M."/>
            <person name="Berlin A.M."/>
            <person name="Chapman S.B."/>
            <person name="Dewar J."/>
            <person name="Goldberg J."/>
            <person name="Griggs A."/>
            <person name="Gujja S."/>
            <person name="Hansen M."/>
            <person name="Howarth C."/>
            <person name="Imamovic A."/>
            <person name="Larimer J."/>
            <person name="McCowan C."/>
            <person name="Murphy C."/>
            <person name="Neiman D."/>
            <person name="Pearson M."/>
            <person name="Priest M."/>
            <person name="Roberts A."/>
            <person name="Saif S."/>
            <person name="Shea T."/>
            <person name="Sisk P."/>
            <person name="Sykes S."/>
            <person name="Wortman J."/>
            <person name="Nusbaum C."/>
            <person name="Birren B."/>
        </authorList>
    </citation>
    <scope>NUCLEOTIDE SEQUENCE [LARGE SCALE GENOMIC DNA]</scope>
    <source>
        <strain evidence="7 8">7G8</strain>
    </source>
</reference>
<dbReference type="Proteomes" id="UP000030688">
    <property type="component" value="Unassembled WGS sequence"/>
</dbReference>
<evidence type="ECO:0000256" key="2">
    <source>
        <dbReference type="ARBA" id="ARBA00022679"/>
    </source>
</evidence>
<evidence type="ECO:0000256" key="5">
    <source>
        <dbReference type="SAM" id="MobiDB-lite"/>
    </source>
</evidence>
<keyword evidence="3" id="KW-0547">Nucleotide-binding</keyword>
<evidence type="ECO:0000256" key="1">
    <source>
        <dbReference type="ARBA" id="ARBA00009670"/>
    </source>
</evidence>
<dbReference type="Pfam" id="PF03109">
    <property type="entry name" value="ABC1"/>
    <property type="match status" value="1"/>
</dbReference>
<dbReference type="OrthoDB" id="201153at2759"/>
<comment type="similarity">
    <text evidence="1">Belongs to the protein kinase superfamily. ADCK protein kinase family.</text>
</comment>
<keyword evidence="2" id="KW-0808">Transferase</keyword>
<dbReference type="SUPFAM" id="SSF56112">
    <property type="entry name" value="Protein kinase-like (PK-like)"/>
    <property type="match status" value="1"/>
</dbReference>
<evidence type="ECO:0000313" key="7">
    <source>
        <dbReference type="EMBL" id="EUR72868.1"/>
    </source>
</evidence>
<gene>
    <name evidence="7" type="ORF">PFBG_02072</name>
</gene>
<keyword evidence="4" id="KW-0067">ATP-binding</keyword>
<keyword evidence="7" id="KW-0418">Kinase</keyword>
<dbReference type="InterPro" id="IPR011009">
    <property type="entry name" value="Kinase-like_dom_sf"/>
</dbReference>
<reference evidence="8" key="1">
    <citation type="submission" date="2007-11" db="EMBL/GenBank/DDBJ databases">
        <authorList>
            <consortium name="The Broad Institute Genome Sequencing Platform"/>
            <person name="Volkman S.K."/>
            <person name="Daily J.P."/>
            <person name="Sarr O."/>
            <person name="Ndiaye D."/>
            <person name="Ndir O."/>
            <person name="Mboup S."/>
            <person name="Lukens A."/>
            <person name="Stange-Thomann N."/>
            <person name="Mauceli E."/>
            <person name="Gnerre S."/>
            <person name="Jaffe D."/>
            <person name="Zainoun J."/>
            <person name="Wiegand R.C."/>
            <person name="Birren B."/>
            <person name="Galagan J."/>
            <person name="Lander E."/>
            <person name="Wirth D.F."/>
        </authorList>
    </citation>
    <scope>NUCLEOTIDE SEQUENCE [LARGE SCALE GENOMIC DNA]</scope>
    <source>
        <strain evidence="8">7G8</strain>
    </source>
</reference>
<feature type="domain" description="ABC1 atypical kinase-like" evidence="6">
    <location>
        <begin position="586"/>
        <end position="827"/>
    </location>
</feature>
<dbReference type="PANTHER" id="PTHR43851:SF3">
    <property type="entry name" value="COENZYME Q8"/>
    <property type="match status" value="1"/>
</dbReference>
<dbReference type="GO" id="GO:0006744">
    <property type="term" value="P:ubiquinone biosynthetic process"/>
    <property type="evidence" value="ECO:0007669"/>
    <property type="project" value="TreeGrafter"/>
</dbReference>
<dbReference type="GO" id="GO:0005524">
    <property type="term" value="F:ATP binding"/>
    <property type="evidence" value="ECO:0007669"/>
    <property type="project" value="UniProtKB-KW"/>
</dbReference>